<protein>
    <submittedName>
        <fullName evidence="1">Uncharacterized protein</fullName>
    </submittedName>
</protein>
<evidence type="ECO:0000313" key="1">
    <source>
        <dbReference type="EMBL" id="XCB35239.1"/>
    </source>
</evidence>
<proteinExistence type="predicted"/>
<reference evidence="1" key="2">
    <citation type="journal article" date="2024" name="Environ. Microbiol.">
        <title>Genome analysis and description of Tunturibacter gen. nov. expands the diversity of Terriglobia in tundra soils.</title>
        <authorList>
            <person name="Messyasz A."/>
            <person name="Mannisto M.K."/>
            <person name="Kerkhof L.J."/>
            <person name="Haggblom M.M."/>
        </authorList>
    </citation>
    <scope>NUCLEOTIDE SEQUENCE</scope>
    <source>
        <strain evidence="1">X5P6</strain>
    </source>
</reference>
<dbReference type="RefSeq" id="WP_353067094.1">
    <property type="nucleotide sequence ID" value="NZ_CP132942.1"/>
</dbReference>
<dbReference type="PANTHER" id="PTHR42678">
    <property type="entry name" value="AMIDASE"/>
    <property type="match status" value="1"/>
</dbReference>
<dbReference type="AlphaFoldDB" id="A0AAU7ZWA6"/>
<reference evidence="1" key="1">
    <citation type="submission" date="2023-08" db="EMBL/GenBank/DDBJ databases">
        <authorList>
            <person name="Messyasz A."/>
            <person name="Mannisto M.K."/>
            <person name="Kerkhof L.J."/>
            <person name="Haggblom M."/>
        </authorList>
    </citation>
    <scope>NUCLEOTIDE SEQUENCE</scope>
    <source>
        <strain evidence="1">X5P6</strain>
    </source>
</reference>
<sequence>MLRYEFKDAIQSYFSNHPRLKVRSLSDVIAFNRGDASREMPRFIQDLLEQVHTDQAYIDAQAKAKRLSGSKASMQHRGGTIWMHYSHLRWGPAFVIDPVLGDPAIRNPSQAAAIAGYLSIPVPASFVHELPIRIIFFGAKWSEPTPISNAYGFQQHAKPWQTLRYIDSVAGKPFAHSTRR</sequence>
<dbReference type="SUPFAM" id="SSF75304">
    <property type="entry name" value="Amidase signature (AS) enzymes"/>
    <property type="match status" value="1"/>
</dbReference>
<name>A0AAU7ZWA6_9BACT</name>
<dbReference type="EMBL" id="CP132942">
    <property type="protein sequence ID" value="XCB35239.1"/>
    <property type="molecule type" value="Genomic_DNA"/>
</dbReference>
<organism evidence="1">
    <name type="scientific">Tunturiibacter psychrotolerans</name>
    <dbReference type="NCBI Taxonomy" id="3069686"/>
    <lineage>
        <taxon>Bacteria</taxon>
        <taxon>Pseudomonadati</taxon>
        <taxon>Acidobacteriota</taxon>
        <taxon>Terriglobia</taxon>
        <taxon>Terriglobales</taxon>
        <taxon>Acidobacteriaceae</taxon>
        <taxon>Tunturiibacter</taxon>
    </lineage>
</organism>
<accession>A0AAU7ZWA6</accession>
<dbReference type="KEGG" id="tpsc:RBB77_10180"/>
<dbReference type="Gene3D" id="3.90.1300.10">
    <property type="entry name" value="Amidase signature (AS) domain"/>
    <property type="match status" value="1"/>
</dbReference>
<gene>
    <name evidence="1" type="ORF">RBB77_10180</name>
</gene>
<dbReference type="InterPro" id="IPR036928">
    <property type="entry name" value="AS_sf"/>
</dbReference>
<dbReference type="PANTHER" id="PTHR42678:SF34">
    <property type="entry name" value="OS04G0183300 PROTEIN"/>
    <property type="match status" value="1"/>
</dbReference>